<dbReference type="GO" id="GO:0051301">
    <property type="term" value="P:cell division"/>
    <property type="evidence" value="ECO:0007669"/>
    <property type="project" value="UniProtKB-KW"/>
</dbReference>
<feature type="signal peptide" evidence="1">
    <location>
        <begin position="1"/>
        <end position="18"/>
    </location>
</feature>
<dbReference type="OrthoDB" id="8589277at2"/>
<dbReference type="EMBL" id="PEOG01000025">
    <property type="protein sequence ID" value="PIM53130.1"/>
    <property type="molecule type" value="Genomic_DNA"/>
</dbReference>
<keyword evidence="3" id="KW-1185">Reference proteome</keyword>
<dbReference type="RefSeq" id="WP_099861707.1">
    <property type="nucleotide sequence ID" value="NZ_PEOG01000025.1"/>
</dbReference>
<evidence type="ECO:0000313" key="3">
    <source>
        <dbReference type="Proteomes" id="UP000231501"/>
    </source>
</evidence>
<dbReference type="PROSITE" id="PS51257">
    <property type="entry name" value="PROKAR_LIPOPROTEIN"/>
    <property type="match status" value="1"/>
</dbReference>
<sequence length="178" mass="19042">MRAAALLLCAALGGCSLLSPMPGIELAKATAGMATVAIGQGPAHASQTVFHDAALPERVCIEYNRALALPEFVPALIAELREHEVRARVFEPGVRPGDETCPAWVHYQGLQQWDRPPLSDQIRPYLAQATLSLHDAGGRLMAASSYRSEDATMGLGKWASTRNKLAPVVRALLTGFEG</sequence>
<proteinExistence type="predicted"/>
<keyword evidence="2" id="KW-0132">Cell division</keyword>
<feature type="chain" id="PRO_5013842904" evidence="1">
    <location>
        <begin position="19"/>
        <end position="178"/>
    </location>
</feature>
<keyword evidence="2" id="KW-0131">Cell cycle</keyword>
<protein>
    <submittedName>
        <fullName evidence="2">Cell division protein FtsI</fullName>
    </submittedName>
</protein>
<gene>
    <name evidence="2" type="ORF">CS062_11055</name>
</gene>
<dbReference type="Proteomes" id="UP000231501">
    <property type="component" value="Unassembled WGS sequence"/>
</dbReference>
<dbReference type="AlphaFoldDB" id="A0A2G9C9K8"/>
<reference evidence="2 3" key="1">
    <citation type="submission" date="2017-11" db="EMBL/GenBank/DDBJ databases">
        <title>Draft genome sequence of Mitsuaria sp. HWN-4.</title>
        <authorList>
            <person name="Gundlapally S.R."/>
        </authorList>
    </citation>
    <scope>NUCLEOTIDE SEQUENCE [LARGE SCALE GENOMIC DNA]</scope>
    <source>
        <strain evidence="2 3">HWN-4</strain>
    </source>
</reference>
<comment type="caution">
    <text evidence="2">The sequence shown here is derived from an EMBL/GenBank/DDBJ whole genome shotgun (WGS) entry which is preliminary data.</text>
</comment>
<accession>A0A2G9C9K8</accession>
<name>A0A2G9C9K8_9BURK</name>
<keyword evidence="1" id="KW-0732">Signal</keyword>
<evidence type="ECO:0000256" key="1">
    <source>
        <dbReference type="SAM" id="SignalP"/>
    </source>
</evidence>
<organism evidence="2 3">
    <name type="scientific">Roseateles chitinivorans</name>
    <dbReference type="NCBI Taxonomy" id="2917965"/>
    <lineage>
        <taxon>Bacteria</taxon>
        <taxon>Pseudomonadati</taxon>
        <taxon>Pseudomonadota</taxon>
        <taxon>Betaproteobacteria</taxon>
        <taxon>Burkholderiales</taxon>
        <taxon>Sphaerotilaceae</taxon>
        <taxon>Roseateles</taxon>
    </lineage>
</organism>
<evidence type="ECO:0000313" key="2">
    <source>
        <dbReference type="EMBL" id="PIM53130.1"/>
    </source>
</evidence>